<reference evidence="2 3" key="1">
    <citation type="submission" date="2018-06" db="EMBL/GenBank/DDBJ databases">
        <title>Genomic Encyclopedia of Archaeal and Bacterial Type Strains, Phase II (KMG-II): from individual species to whole genera.</title>
        <authorList>
            <person name="Goeker M."/>
        </authorList>
    </citation>
    <scope>NUCLEOTIDE SEQUENCE [LARGE SCALE GENOMIC DNA]</scope>
    <source>
        <strain evidence="2 3">ATCC BAA-1881</strain>
    </source>
</reference>
<keyword evidence="1" id="KW-0472">Membrane</keyword>
<feature type="transmembrane region" description="Helical" evidence="1">
    <location>
        <begin position="76"/>
        <end position="94"/>
    </location>
</feature>
<feature type="transmembrane region" description="Helical" evidence="1">
    <location>
        <begin position="37"/>
        <end position="55"/>
    </location>
</feature>
<organism evidence="2 3">
    <name type="scientific">Thermosporothrix hazakensis</name>
    <dbReference type="NCBI Taxonomy" id="644383"/>
    <lineage>
        <taxon>Bacteria</taxon>
        <taxon>Bacillati</taxon>
        <taxon>Chloroflexota</taxon>
        <taxon>Ktedonobacteria</taxon>
        <taxon>Ktedonobacterales</taxon>
        <taxon>Thermosporotrichaceae</taxon>
        <taxon>Thermosporothrix</taxon>
    </lineage>
</organism>
<evidence type="ECO:0000313" key="3">
    <source>
        <dbReference type="Proteomes" id="UP000248806"/>
    </source>
</evidence>
<keyword evidence="1" id="KW-0812">Transmembrane</keyword>
<sequence>MQTSRPDKLTLLISLVSFFAIILTFCSLSLSLLTLDMAIALIWGFQTIQYANAAVTAHQQAVQQQKKFLWYRQPPVINTLASLLLMAVFLYRAYNGNQPSSAIALILGLILGVSLFAYSFRLYLSQERK</sequence>
<dbReference type="RefSeq" id="WP_111323934.1">
    <property type="nucleotide sequence ID" value="NZ_BIFX01000001.1"/>
</dbReference>
<feature type="transmembrane region" description="Helical" evidence="1">
    <location>
        <begin position="100"/>
        <end position="124"/>
    </location>
</feature>
<evidence type="ECO:0000313" key="2">
    <source>
        <dbReference type="EMBL" id="PZW27491.1"/>
    </source>
</evidence>
<gene>
    <name evidence="2" type="ORF">EI42_03578</name>
</gene>
<comment type="caution">
    <text evidence="2">The sequence shown here is derived from an EMBL/GenBank/DDBJ whole genome shotgun (WGS) entry which is preliminary data.</text>
</comment>
<proteinExistence type="predicted"/>
<keyword evidence="1" id="KW-1133">Transmembrane helix</keyword>
<dbReference type="EMBL" id="QKUF01000012">
    <property type="protein sequence ID" value="PZW27491.1"/>
    <property type="molecule type" value="Genomic_DNA"/>
</dbReference>
<keyword evidence="3" id="KW-1185">Reference proteome</keyword>
<dbReference type="AlphaFoldDB" id="A0A326U5C7"/>
<evidence type="ECO:0000256" key="1">
    <source>
        <dbReference type="SAM" id="Phobius"/>
    </source>
</evidence>
<name>A0A326U5C7_THEHA</name>
<protein>
    <submittedName>
        <fullName evidence="2">Uncharacterized protein</fullName>
    </submittedName>
</protein>
<feature type="transmembrane region" description="Helical" evidence="1">
    <location>
        <begin position="12"/>
        <end position="31"/>
    </location>
</feature>
<dbReference type="Proteomes" id="UP000248806">
    <property type="component" value="Unassembled WGS sequence"/>
</dbReference>
<accession>A0A326U5C7</accession>